<comment type="caution">
    <text evidence="11">The sequence shown here is derived from an EMBL/GenBank/DDBJ whole genome shotgun (WGS) entry which is preliminary data.</text>
</comment>
<keyword evidence="12" id="KW-1185">Reference proteome</keyword>
<feature type="non-terminal residue" evidence="11">
    <location>
        <position position="265"/>
    </location>
</feature>
<accession>A0AAV2HGT6</accession>
<evidence type="ECO:0000256" key="1">
    <source>
        <dbReference type="ARBA" id="ARBA00004651"/>
    </source>
</evidence>
<dbReference type="AlphaFoldDB" id="A0AAV2HGT6"/>
<dbReference type="InterPro" id="IPR017452">
    <property type="entry name" value="GPCR_Rhodpsn_7TM"/>
</dbReference>
<dbReference type="PANTHER" id="PTHR24248">
    <property type="entry name" value="ADRENERGIC RECEPTOR-RELATED G-PROTEIN COUPLED RECEPTOR"/>
    <property type="match status" value="1"/>
</dbReference>
<comment type="subcellular location">
    <subcellularLocation>
        <location evidence="1">Cell membrane</location>
        <topology evidence="1">Multi-pass membrane protein</topology>
    </subcellularLocation>
</comment>
<evidence type="ECO:0000256" key="5">
    <source>
        <dbReference type="ARBA" id="ARBA00023040"/>
    </source>
</evidence>
<dbReference type="GO" id="GO:0004930">
    <property type="term" value="F:G protein-coupled receptor activity"/>
    <property type="evidence" value="ECO:0007669"/>
    <property type="project" value="UniProtKB-KW"/>
</dbReference>
<evidence type="ECO:0000259" key="10">
    <source>
        <dbReference type="PROSITE" id="PS50262"/>
    </source>
</evidence>
<keyword evidence="7" id="KW-0675">Receptor</keyword>
<feature type="domain" description="G-protein coupled receptors family 1 profile" evidence="10">
    <location>
        <begin position="8"/>
        <end position="265"/>
    </location>
</feature>
<dbReference type="SUPFAM" id="SSF81321">
    <property type="entry name" value="Family A G protein-coupled receptor-like"/>
    <property type="match status" value="1"/>
</dbReference>
<feature type="transmembrane region" description="Helical" evidence="9">
    <location>
        <begin position="33"/>
        <end position="60"/>
    </location>
</feature>
<evidence type="ECO:0000256" key="8">
    <source>
        <dbReference type="ARBA" id="ARBA00023224"/>
    </source>
</evidence>
<gene>
    <name evidence="11" type="ORF">GSLYS_00007052001</name>
</gene>
<dbReference type="Proteomes" id="UP001497497">
    <property type="component" value="Unassembled WGS sequence"/>
</dbReference>
<evidence type="ECO:0000313" key="11">
    <source>
        <dbReference type="EMBL" id="CAL1533034.1"/>
    </source>
</evidence>
<dbReference type="PROSITE" id="PS50262">
    <property type="entry name" value="G_PROTEIN_RECEP_F1_2"/>
    <property type="match status" value="1"/>
</dbReference>
<keyword evidence="8" id="KW-0807">Transducer</keyword>
<protein>
    <recommendedName>
        <fullName evidence="10">G-protein coupled receptors family 1 profile domain-containing protein</fullName>
    </recommendedName>
</protein>
<feature type="transmembrane region" description="Helical" evidence="9">
    <location>
        <begin position="114"/>
        <end position="134"/>
    </location>
</feature>
<feature type="transmembrane region" description="Helical" evidence="9">
    <location>
        <begin position="72"/>
        <end position="94"/>
    </location>
</feature>
<dbReference type="EMBL" id="CAXITT010000132">
    <property type="protein sequence ID" value="CAL1533034.1"/>
    <property type="molecule type" value="Genomic_DNA"/>
</dbReference>
<feature type="transmembrane region" description="Helical" evidence="9">
    <location>
        <begin position="165"/>
        <end position="184"/>
    </location>
</feature>
<evidence type="ECO:0000256" key="2">
    <source>
        <dbReference type="ARBA" id="ARBA00022475"/>
    </source>
</evidence>
<dbReference type="Gene3D" id="1.20.1070.10">
    <property type="entry name" value="Rhodopsin 7-helix transmembrane proteins"/>
    <property type="match status" value="1"/>
</dbReference>
<dbReference type="InterPro" id="IPR000276">
    <property type="entry name" value="GPCR_Rhodpsn"/>
</dbReference>
<keyword evidence="6 9" id="KW-0472">Membrane</keyword>
<evidence type="ECO:0000256" key="4">
    <source>
        <dbReference type="ARBA" id="ARBA00022989"/>
    </source>
</evidence>
<feature type="non-terminal residue" evidence="11">
    <location>
        <position position="1"/>
    </location>
</feature>
<evidence type="ECO:0000256" key="3">
    <source>
        <dbReference type="ARBA" id="ARBA00022692"/>
    </source>
</evidence>
<keyword evidence="4 9" id="KW-1133">Transmembrane helix</keyword>
<feature type="transmembrane region" description="Helical" evidence="9">
    <location>
        <begin position="6"/>
        <end position="21"/>
    </location>
</feature>
<keyword evidence="3 9" id="KW-0812">Transmembrane</keyword>
<keyword evidence="2" id="KW-1003">Cell membrane</keyword>
<reference evidence="11 12" key="1">
    <citation type="submission" date="2024-04" db="EMBL/GenBank/DDBJ databases">
        <authorList>
            <consortium name="Genoscope - CEA"/>
            <person name="William W."/>
        </authorList>
    </citation>
    <scope>NUCLEOTIDE SEQUENCE [LARGE SCALE GENOMIC DNA]</scope>
</reference>
<evidence type="ECO:0000256" key="9">
    <source>
        <dbReference type="SAM" id="Phobius"/>
    </source>
</evidence>
<organism evidence="11 12">
    <name type="scientific">Lymnaea stagnalis</name>
    <name type="common">Great pond snail</name>
    <name type="synonym">Helix stagnalis</name>
    <dbReference type="NCBI Taxonomy" id="6523"/>
    <lineage>
        <taxon>Eukaryota</taxon>
        <taxon>Metazoa</taxon>
        <taxon>Spiralia</taxon>
        <taxon>Lophotrochozoa</taxon>
        <taxon>Mollusca</taxon>
        <taxon>Gastropoda</taxon>
        <taxon>Heterobranchia</taxon>
        <taxon>Euthyneura</taxon>
        <taxon>Panpulmonata</taxon>
        <taxon>Hygrophila</taxon>
        <taxon>Lymnaeoidea</taxon>
        <taxon>Lymnaeidae</taxon>
        <taxon>Lymnaea</taxon>
    </lineage>
</organism>
<dbReference type="GO" id="GO:0005886">
    <property type="term" value="C:plasma membrane"/>
    <property type="evidence" value="ECO:0007669"/>
    <property type="project" value="UniProtKB-SubCell"/>
</dbReference>
<proteinExistence type="predicted"/>
<evidence type="ECO:0000313" key="12">
    <source>
        <dbReference type="Proteomes" id="UP001497497"/>
    </source>
</evidence>
<evidence type="ECO:0000256" key="7">
    <source>
        <dbReference type="ARBA" id="ARBA00023170"/>
    </source>
</evidence>
<sequence length="265" mass="30265">IALVTVFSNVILFLAIVLPSSRNRTAHKSYRTFMFMSSMAVSDSILGALVMPLSVVPIILNGTWDLGNVTCSGYLAVTNIVCSVNACHILCMAVDKYIAVCRPLQYRLMKKRTIQFMICASWLFPIALTLLLKINGIDNMGLEMRYKGMLEESNFCFNNSSREVFVSYLILSFYGPIIVTYILYARIFKEIWNTNRVRNKKTKIKNSERPSTDSRIPRHISRHMRAIRTIGCIVAAFTVSWIPTSLYLVTIRYIGYEQPMWSILL</sequence>
<keyword evidence="5" id="KW-0297">G-protein coupled receptor</keyword>
<dbReference type="Pfam" id="PF00001">
    <property type="entry name" value="7tm_1"/>
    <property type="match status" value="1"/>
</dbReference>
<evidence type="ECO:0000256" key="6">
    <source>
        <dbReference type="ARBA" id="ARBA00023136"/>
    </source>
</evidence>
<dbReference type="PRINTS" id="PR00237">
    <property type="entry name" value="GPCRRHODOPSN"/>
</dbReference>
<feature type="transmembrane region" description="Helical" evidence="9">
    <location>
        <begin position="230"/>
        <end position="255"/>
    </location>
</feature>
<name>A0AAV2HGT6_LYMST</name>